<keyword evidence="9" id="KW-1185">Reference proteome</keyword>
<comment type="subcellular location">
    <subcellularLocation>
        <location evidence="1">Nucleus</location>
    </subcellularLocation>
</comment>
<dbReference type="SMART" id="SM00717">
    <property type="entry name" value="SANT"/>
    <property type="match status" value="2"/>
</dbReference>
<feature type="compositionally biased region" description="Basic and acidic residues" evidence="4">
    <location>
        <begin position="221"/>
        <end position="230"/>
    </location>
</feature>
<dbReference type="InterPro" id="IPR015495">
    <property type="entry name" value="Myb_TF_plants"/>
</dbReference>
<evidence type="ECO:0000256" key="3">
    <source>
        <dbReference type="ARBA" id="ARBA00023242"/>
    </source>
</evidence>
<dbReference type="EMBL" id="BQNB010017195">
    <property type="protein sequence ID" value="GJT60381.1"/>
    <property type="molecule type" value="Genomic_DNA"/>
</dbReference>
<evidence type="ECO:0000313" key="9">
    <source>
        <dbReference type="Proteomes" id="UP001151760"/>
    </source>
</evidence>
<dbReference type="PROSITE" id="PS50994">
    <property type="entry name" value="INTEGRASE"/>
    <property type="match status" value="1"/>
</dbReference>
<dbReference type="Pfam" id="PF00249">
    <property type="entry name" value="Myb_DNA-binding"/>
    <property type="match status" value="2"/>
</dbReference>
<dbReference type="InterPro" id="IPR025724">
    <property type="entry name" value="GAG-pre-integrase_dom"/>
</dbReference>
<dbReference type="Pfam" id="PF13976">
    <property type="entry name" value="gag_pre-integrs"/>
    <property type="match status" value="1"/>
</dbReference>
<feature type="region of interest" description="Disordered" evidence="4">
    <location>
        <begin position="214"/>
        <end position="234"/>
    </location>
</feature>
<gene>
    <name evidence="8" type="ORF">Tco_1003914</name>
</gene>
<dbReference type="SUPFAM" id="SSF53098">
    <property type="entry name" value="Ribonuclease H-like"/>
    <property type="match status" value="1"/>
</dbReference>
<proteinExistence type="predicted"/>
<feature type="compositionally biased region" description="Low complexity" evidence="4">
    <location>
        <begin position="827"/>
        <end position="839"/>
    </location>
</feature>
<comment type="caution">
    <text evidence="8">The sequence shown here is derived from an EMBL/GenBank/DDBJ whole genome shotgun (WGS) entry which is preliminary data.</text>
</comment>
<evidence type="ECO:0000256" key="2">
    <source>
        <dbReference type="ARBA" id="ARBA00023125"/>
    </source>
</evidence>
<feature type="domain" description="HTH myb-type" evidence="7">
    <location>
        <begin position="151"/>
        <end position="205"/>
    </location>
</feature>
<dbReference type="Pfam" id="PF22936">
    <property type="entry name" value="Pol_BBD"/>
    <property type="match status" value="1"/>
</dbReference>
<dbReference type="InterPro" id="IPR012337">
    <property type="entry name" value="RNaseH-like_sf"/>
</dbReference>
<dbReference type="Gene3D" id="3.30.420.10">
    <property type="entry name" value="Ribonuclease H-like superfamily/Ribonuclease H"/>
    <property type="match status" value="1"/>
</dbReference>
<protein>
    <submittedName>
        <fullName evidence="8">Retrotransposon protein, putative, unclassified</fullName>
    </submittedName>
</protein>
<keyword evidence="2" id="KW-0238">DNA-binding</keyword>
<feature type="domain" description="Myb-like" evidence="5">
    <location>
        <begin position="98"/>
        <end position="150"/>
    </location>
</feature>
<dbReference type="InterPro" id="IPR054722">
    <property type="entry name" value="PolX-like_BBD"/>
</dbReference>
<dbReference type="Pfam" id="PF25597">
    <property type="entry name" value="SH3_retrovirus"/>
    <property type="match status" value="1"/>
</dbReference>
<name>A0ABQ5FAD2_9ASTR</name>
<feature type="compositionally biased region" description="Polar residues" evidence="4">
    <location>
        <begin position="857"/>
        <end position="866"/>
    </location>
</feature>
<dbReference type="InterPro" id="IPR017930">
    <property type="entry name" value="Myb_dom"/>
</dbReference>
<dbReference type="Gene3D" id="1.10.10.60">
    <property type="entry name" value="Homeodomain-like"/>
    <property type="match status" value="2"/>
</dbReference>
<dbReference type="InterPro" id="IPR001005">
    <property type="entry name" value="SANT/Myb"/>
</dbReference>
<keyword evidence="3" id="KW-0539">Nucleus</keyword>
<dbReference type="PROSITE" id="PS51294">
    <property type="entry name" value="HTH_MYB"/>
    <property type="match status" value="2"/>
</dbReference>
<dbReference type="InterPro" id="IPR036397">
    <property type="entry name" value="RNaseH_sf"/>
</dbReference>
<evidence type="ECO:0000259" key="7">
    <source>
        <dbReference type="PROSITE" id="PS51294"/>
    </source>
</evidence>
<sequence length="904" mass="102520">MEKFVESLGISGYEKDTLIEAGSAILKTIRLLVASCCAATLAKTYSQMYNKKSRHLSVRHSMIRELIMNEVVSIEFVRDGIKVQLNKEEDGKKPCCTKIGLNRGSWTSSEDKILSDYIKLHGEGKWRQLPTKAGLKRCGKSCRLRWLNYLKPDIKRGNISCDEEDLIIRLHKLLGNRWSLIAGRLPGRTDNEIKNYWNTTLAKKVHNDQINVVSNHSQEQLNKRKDKEGENETDDTNVVTIRTHFSPRPQQIQPPKSNLVEIKDPANPKPIEPAAEFPFYLQDSITITNNNNPSSFNLDVNMGGGASLSGLFNMDFADSFNLNLLLLRSEDCKNSDLLKADIESHDIFGTLKETEGVMNLREVMKDMASLDSYKNGLRENTRRSQEGMNPNLNRIRGGFGGLPEDEQRNVSQNEEYRRRSEEIQGYVKFGNESKVRIEGKGSIVFQCKNGEHRKLDEVYYIPDLCSNIISLGQLAEGGDEIKIKDPFLWVHDEAGKLLMKVGRSPNRLYKIELEEVSSMCLTARFSDPTWLWHMRMGHINFTSMTSSMQKSKMIEGMPRLDIPSQPCEGCLVGKQTRHSFPAPTGITIETKRLAAHSWWILSGPISPPYTIRNRFGRVETGWRMMKLFTDRGGEFLSNQFTSYCNETGLERHYTSPYSPQQNGVVERRNRTVVEMVRSNLKTMCMPDVLWGEAVNHAVYVLNRVTSKALKDSTPYEMWTGRKAHLGHLRVFGCVAHMRIVQSHLKKLDNRSMKLVHLGIEKGSKAYRLLDPDTGKLYVSRDVIFEEDQVWGWEKSTKVKATPGMSFTIEGFNTDEFYDDDFEPEPDSPQSDQIASQSDSDWTEQGPEPINPPVSPASPVTPNVTINSPSTASSSTGGGAPKRYRLLTDLYDETEEIDELMILSC</sequence>
<evidence type="ECO:0000256" key="4">
    <source>
        <dbReference type="SAM" id="MobiDB-lite"/>
    </source>
</evidence>
<dbReference type="InterPro" id="IPR009057">
    <property type="entry name" value="Homeodomain-like_sf"/>
</dbReference>
<dbReference type="PANTHER" id="PTHR47999:SF70">
    <property type="entry name" value="ANTHOCYANIN REGULATORY C1 PROTEIN-LIKE"/>
    <property type="match status" value="1"/>
</dbReference>
<reference evidence="8" key="2">
    <citation type="submission" date="2022-01" db="EMBL/GenBank/DDBJ databases">
        <authorList>
            <person name="Yamashiro T."/>
            <person name="Shiraishi A."/>
            <person name="Satake H."/>
            <person name="Nakayama K."/>
        </authorList>
    </citation>
    <scope>NUCLEOTIDE SEQUENCE</scope>
</reference>
<feature type="domain" description="Myb-like" evidence="5">
    <location>
        <begin position="151"/>
        <end position="201"/>
    </location>
</feature>
<dbReference type="InterPro" id="IPR057670">
    <property type="entry name" value="SH3_retrovirus"/>
</dbReference>
<dbReference type="SUPFAM" id="SSF46689">
    <property type="entry name" value="Homeodomain-like"/>
    <property type="match status" value="1"/>
</dbReference>
<reference evidence="8" key="1">
    <citation type="journal article" date="2022" name="Int. J. Mol. Sci.">
        <title>Draft Genome of Tanacetum Coccineum: Genomic Comparison of Closely Related Tanacetum-Family Plants.</title>
        <authorList>
            <person name="Yamashiro T."/>
            <person name="Shiraishi A."/>
            <person name="Nakayama K."/>
            <person name="Satake H."/>
        </authorList>
    </citation>
    <scope>NUCLEOTIDE SEQUENCE</scope>
</reference>
<evidence type="ECO:0000313" key="8">
    <source>
        <dbReference type="EMBL" id="GJT60381.1"/>
    </source>
</evidence>
<feature type="region of interest" description="Disordered" evidence="4">
    <location>
        <begin position="398"/>
        <end position="417"/>
    </location>
</feature>
<feature type="domain" description="HTH myb-type" evidence="7">
    <location>
        <begin position="98"/>
        <end position="150"/>
    </location>
</feature>
<feature type="domain" description="Integrase catalytic" evidence="6">
    <location>
        <begin position="625"/>
        <end position="722"/>
    </location>
</feature>
<accession>A0ABQ5FAD2</accession>
<dbReference type="PANTHER" id="PTHR47999">
    <property type="entry name" value="TRANSCRIPTION FACTOR MYB8-RELATED-RELATED"/>
    <property type="match status" value="1"/>
</dbReference>
<evidence type="ECO:0000259" key="6">
    <source>
        <dbReference type="PROSITE" id="PS50994"/>
    </source>
</evidence>
<organism evidence="8 9">
    <name type="scientific">Tanacetum coccineum</name>
    <dbReference type="NCBI Taxonomy" id="301880"/>
    <lineage>
        <taxon>Eukaryota</taxon>
        <taxon>Viridiplantae</taxon>
        <taxon>Streptophyta</taxon>
        <taxon>Embryophyta</taxon>
        <taxon>Tracheophyta</taxon>
        <taxon>Spermatophyta</taxon>
        <taxon>Magnoliopsida</taxon>
        <taxon>eudicotyledons</taxon>
        <taxon>Gunneridae</taxon>
        <taxon>Pentapetalae</taxon>
        <taxon>asterids</taxon>
        <taxon>campanulids</taxon>
        <taxon>Asterales</taxon>
        <taxon>Asteraceae</taxon>
        <taxon>Asteroideae</taxon>
        <taxon>Anthemideae</taxon>
        <taxon>Anthemidinae</taxon>
        <taxon>Tanacetum</taxon>
    </lineage>
</organism>
<dbReference type="CDD" id="cd00167">
    <property type="entry name" value="SANT"/>
    <property type="match status" value="2"/>
</dbReference>
<feature type="region of interest" description="Disordered" evidence="4">
    <location>
        <begin position="817"/>
        <end position="881"/>
    </location>
</feature>
<evidence type="ECO:0000256" key="1">
    <source>
        <dbReference type="ARBA" id="ARBA00004123"/>
    </source>
</evidence>
<dbReference type="Proteomes" id="UP001151760">
    <property type="component" value="Unassembled WGS sequence"/>
</dbReference>
<dbReference type="InterPro" id="IPR001584">
    <property type="entry name" value="Integrase_cat-core"/>
</dbReference>
<dbReference type="PROSITE" id="PS50090">
    <property type="entry name" value="MYB_LIKE"/>
    <property type="match status" value="2"/>
</dbReference>
<evidence type="ECO:0000259" key="5">
    <source>
        <dbReference type="PROSITE" id="PS50090"/>
    </source>
</evidence>